<keyword evidence="2" id="KW-1185">Reference proteome</keyword>
<comment type="caution">
    <text evidence="1">The sequence shown here is derived from an EMBL/GenBank/DDBJ whole genome shotgun (WGS) entry which is preliminary data.</text>
</comment>
<evidence type="ECO:0008006" key="3">
    <source>
        <dbReference type="Google" id="ProtNLM"/>
    </source>
</evidence>
<dbReference type="Proteomes" id="UP000519897">
    <property type="component" value="Unassembled WGS sequence"/>
</dbReference>
<dbReference type="RefSeq" id="WP_062555741.1">
    <property type="nucleotide sequence ID" value="NZ_CP049250.1"/>
</dbReference>
<accession>A0A7W6LIP6</accession>
<protein>
    <recommendedName>
        <fullName evidence="3">DUF2735 domain-containing protein</fullName>
    </recommendedName>
</protein>
<sequence length="67" mass="7127">MTTASPEHTAQIIQFPVGGLRGRRDFMARIEKKAVEANPALCDLAFGGGWYHAEAIKDSAPSAGKPS</sequence>
<gene>
    <name evidence="1" type="ORF">GGQ72_002499</name>
</gene>
<dbReference type="InterPro" id="IPR021232">
    <property type="entry name" value="DUF2735"/>
</dbReference>
<dbReference type="AlphaFoldDB" id="A0A7W6LIP6"/>
<organism evidence="1 2">
    <name type="scientific">Rhizobium rhizoryzae</name>
    <dbReference type="NCBI Taxonomy" id="451876"/>
    <lineage>
        <taxon>Bacteria</taxon>
        <taxon>Pseudomonadati</taxon>
        <taxon>Pseudomonadota</taxon>
        <taxon>Alphaproteobacteria</taxon>
        <taxon>Hyphomicrobiales</taxon>
        <taxon>Rhizobiaceae</taxon>
        <taxon>Rhizobium/Agrobacterium group</taxon>
        <taxon>Rhizobium</taxon>
    </lineage>
</organism>
<reference evidence="1 2" key="1">
    <citation type="submission" date="2020-08" db="EMBL/GenBank/DDBJ databases">
        <title>Genomic Encyclopedia of Type Strains, Phase IV (KMG-IV): sequencing the most valuable type-strain genomes for metagenomic binning, comparative biology and taxonomic classification.</title>
        <authorList>
            <person name="Goeker M."/>
        </authorList>
    </citation>
    <scope>NUCLEOTIDE SEQUENCE [LARGE SCALE GENOMIC DNA]</scope>
    <source>
        <strain evidence="1 2">DSM 29514</strain>
    </source>
</reference>
<dbReference type="EMBL" id="JACIEC010000002">
    <property type="protein sequence ID" value="MBB4143947.1"/>
    <property type="molecule type" value="Genomic_DNA"/>
</dbReference>
<name>A0A7W6LIP6_9HYPH</name>
<proteinExistence type="predicted"/>
<dbReference type="Pfam" id="PF10931">
    <property type="entry name" value="DUF2735"/>
    <property type="match status" value="1"/>
</dbReference>
<evidence type="ECO:0000313" key="2">
    <source>
        <dbReference type="Proteomes" id="UP000519897"/>
    </source>
</evidence>
<evidence type="ECO:0000313" key="1">
    <source>
        <dbReference type="EMBL" id="MBB4143947.1"/>
    </source>
</evidence>